<dbReference type="OrthoDB" id="8083865at2"/>
<comment type="caution">
    <text evidence="1">The sequence shown here is derived from an EMBL/GenBank/DDBJ whole genome shotgun (WGS) entry which is preliminary data.</text>
</comment>
<gene>
    <name evidence="1" type="ORF">D3227_06050</name>
</gene>
<evidence type="ECO:0000313" key="1">
    <source>
        <dbReference type="EMBL" id="RJT41354.1"/>
    </source>
</evidence>
<evidence type="ECO:0000313" key="2">
    <source>
        <dbReference type="Proteomes" id="UP000272706"/>
    </source>
</evidence>
<sequence length="100" mass="11071">MAREISIGDKVAILATAGKRIEDRVTLHIPTANFPYSIVDPKAKPGDKIRFEGEAVHVDEELDRVTVQVLGRVTVDAATVQMVAKYRRPRGTTPLHQKPI</sequence>
<dbReference type="RefSeq" id="WP_120013211.1">
    <property type="nucleotide sequence ID" value="NZ_QZWZ01000003.1"/>
</dbReference>
<organism evidence="1 2">
    <name type="scientific">Mesorhizobium waimense</name>
    <dbReference type="NCBI Taxonomy" id="1300307"/>
    <lineage>
        <taxon>Bacteria</taxon>
        <taxon>Pseudomonadati</taxon>
        <taxon>Pseudomonadota</taxon>
        <taxon>Alphaproteobacteria</taxon>
        <taxon>Hyphomicrobiales</taxon>
        <taxon>Phyllobacteriaceae</taxon>
        <taxon>Mesorhizobium</taxon>
    </lineage>
</organism>
<protein>
    <submittedName>
        <fullName evidence="1">Uncharacterized protein</fullName>
    </submittedName>
</protein>
<dbReference type="EMBL" id="QZWZ01000003">
    <property type="protein sequence ID" value="RJT41354.1"/>
    <property type="molecule type" value="Genomic_DNA"/>
</dbReference>
<proteinExistence type="predicted"/>
<keyword evidence="2" id="KW-1185">Reference proteome</keyword>
<accession>A0A3A5L1F8</accession>
<reference evidence="1 2" key="1">
    <citation type="submission" date="2018-09" db="EMBL/GenBank/DDBJ databases">
        <title>Mesorhizobium carmichaelinearum sp. nov. isolated from Carmichaelinea spp. root nodules in New Zealand.</title>
        <authorList>
            <person name="De Meyer S.E."/>
        </authorList>
    </citation>
    <scope>NUCLEOTIDE SEQUENCE [LARGE SCALE GENOMIC DNA]</scope>
    <source>
        <strain evidence="1 2">ICMP19557</strain>
    </source>
</reference>
<dbReference type="Proteomes" id="UP000272706">
    <property type="component" value="Unassembled WGS sequence"/>
</dbReference>
<dbReference type="AlphaFoldDB" id="A0A3A5L1F8"/>
<name>A0A3A5L1F8_9HYPH</name>